<feature type="region of interest" description="Disordered" evidence="1">
    <location>
        <begin position="149"/>
        <end position="174"/>
    </location>
</feature>
<proteinExistence type="predicted"/>
<keyword evidence="3" id="KW-1185">Reference proteome</keyword>
<reference evidence="2 3" key="1">
    <citation type="journal article" date="2019" name="Commun. Biol.">
        <title>The bagworm genome reveals a unique fibroin gene that provides high tensile strength.</title>
        <authorList>
            <person name="Kono N."/>
            <person name="Nakamura H."/>
            <person name="Ohtoshi R."/>
            <person name="Tomita M."/>
            <person name="Numata K."/>
            <person name="Arakawa K."/>
        </authorList>
    </citation>
    <scope>NUCLEOTIDE SEQUENCE [LARGE SCALE GENOMIC DNA]</scope>
</reference>
<organism evidence="2 3">
    <name type="scientific">Eumeta variegata</name>
    <name type="common">Bagworm moth</name>
    <name type="synonym">Eumeta japonica</name>
    <dbReference type="NCBI Taxonomy" id="151549"/>
    <lineage>
        <taxon>Eukaryota</taxon>
        <taxon>Metazoa</taxon>
        <taxon>Ecdysozoa</taxon>
        <taxon>Arthropoda</taxon>
        <taxon>Hexapoda</taxon>
        <taxon>Insecta</taxon>
        <taxon>Pterygota</taxon>
        <taxon>Neoptera</taxon>
        <taxon>Endopterygota</taxon>
        <taxon>Lepidoptera</taxon>
        <taxon>Glossata</taxon>
        <taxon>Ditrysia</taxon>
        <taxon>Tineoidea</taxon>
        <taxon>Psychidae</taxon>
        <taxon>Oiketicinae</taxon>
        <taxon>Eumeta</taxon>
    </lineage>
</organism>
<dbReference type="AlphaFoldDB" id="A0A4C1Y0U8"/>
<name>A0A4C1Y0U8_EUMVA</name>
<sequence>MFVAVQYGVKVNLKINTPYRRSRTKRRGRIVDRQMRALPAIGRAPTRAIAASDACLSCRHWIQHPLGTVTKLKSRTATATFTLRFEEVQSEYGPPARPHSNHISLTEPTVYLMNLTDSYFKISSRPAYCVIISTVTSSGGVAQMVERSLSMREDNSRPPPRPGPHVAGPSPAAGAREVVADGHDAITSSVDVTEIISNELNELLSPIDHCHGSQSSSTIIPFMDRFLDLAGVAPGDSAGRVSSRPSVLISALWRPLLGRGRHEAPRYLTRARIISDHVGQTLFRAVRAFIVRSAGPRPALAGDTSRPERF</sequence>
<accession>A0A4C1Y0U8</accession>
<evidence type="ECO:0000313" key="2">
    <source>
        <dbReference type="EMBL" id="GBP69881.1"/>
    </source>
</evidence>
<evidence type="ECO:0000256" key="1">
    <source>
        <dbReference type="SAM" id="MobiDB-lite"/>
    </source>
</evidence>
<comment type="caution">
    <text evidence="2">The sequence shown here is derived from an EMBL/GenBank/DDBJ whole genome shotgun (WGS) entry which is preliminary data.</text>
</comment>
<dbReference type="EMBL" id="BGZK01001055">
    <property type="protein sequence ID" value="GBP69881.1"/>
    <property type="molecule type" value="Genomic_DNA"/>
</dbReference>
<dbReference type="Proteomes" id="UP000299102">
    <property type="component" value="Unassembled WGS sequence"/>
</dbReference>
<gene>
    <name evidence="2" type="ORF">EVAR_49461_1</name>
</gene>
<protein>
    <submittedName>
        <fullName evidence="2">Uncharacterized protein</fullName>
    </submittedName>
</protein>
<evidence type="ECO:0000313" key="3">
    <source>
        <dbReference type="Proteomes" id="UP000299102"/>
    </source>
</evidence>